<name>A0A7J0BW64_9BACT</name>
<dbReference type="Proteomes" id="UP000503820">
    <property type="component" value="Unassembled WGS sequence"/>
</dbReference>
<evidence type="ECO:0000256" key="1">
    <source>
        <dbReference type="SAM" id="MobiDB-lite"/>
    </source>
</evidence>
<feature type="region of interest" description="Disordered" evidence="1">
    <location>
        <begin position="94"/>
        <end position="121"/>
    </location>
</feature>
<dbReference type="EMBL" id="BLVP01000010">
    <property type="protein sequence ID" value="GFM37966.1"/>
    <property type="molecule type" value="Genomic_DNA"/>
</dbReference>
<gene>
    <name evidence="2" type="ORF">DSM19430T_26500</name>
</gene>
<dbReference type="RefSeq" id="WP_174410578.1">
    <property type="nucleotide sequence ID" value="NZ_BLVP01000010.1"/>
</dbReference>
<accession>A0A7J0BW64</accession>
<sequence>MEKDTTPKGILEDIEVGMTAKVKIVFPETKLCPSCKMEIEEDNYHYCPRCREDLTPLFTFRCPLCGFHTLRELGADDHGCPMCGTPIHNTASATPRCGAQEPTATGDTGDTDEDASADEKEAARKRRNELADAIDALVGDASWQLLVAATAIVINRRSARDGVLIQFSRTCVLSGGWIE</sequence>
<evidence type="ECO:0008006" key="4">
    <source>
        <dbReference type="Google" id="ProtNLM"/>
    </source>
</evidence>
<evidence type="ECO:0000313" key="3">
    <source>
        <dbReference type="Proteomes" id="UP000503820"/>
    </source>
</evidence>
<comment type="caution">
    <text evidence="2">The sequence shown here is derived from an EMBL/GenBank/DDBJ whole genome shotgun (WGS) entry which is preliminary data.</text>
</comment>
<keyword evidence="3" id="KW-1185">Reference proteome</keyword>
<organism evidence="2 3">
    <name type="scientific">Desulfovibrio psychrotolerans</name>
    <dbReference type="NCBI Taxonomy" id="415242"/>
    <lineage>
        <taxon>Bacteria</taxon>
        <taxon>Pseudomonadati</taxon>
        <taxon>Thermodesulfobacteriota</taxon>
        <taxon>Desulfovibrionia</taxon>
        <taxon>Desulfovibrionales</taxon>
        <taxon>Desulfovibrionaceae</taxon>
        <taxon>Desulfovibrio</taxon>
    </lineage>
</organism>
<evidence type="ECO:0000313" key="2">
    <source>
        <dbReference type="EMBL" id="GFM37966.1"/>
    </source>
</evidence>
<proteinExistence type="predicted"/>
<protein>
    <recommendedName>
        <fullName evidence="4">DZANK-type domain-containing protein</fullName>
    </recommendedName>
</protein>
<reference evidence="2 3" key="1">
    <citation type="submission" date="2020-05" db="EMBL/GenBank/DDBJ databases">
        <title>Draft genome sequence of Desulfovibrio psychrotolerans JS1T.</title>
        <authorList>
            <person name="Ueno A."/>
            <person name="Tamazawa S."/>
            <person name="Tamamura S."/>
            <person name="Murakami T."/>
            <person name="Kiyama T."/>
            <person name="Inomata H."/>
            <person name="Amano Y."/>
            <person name="Miyakawa K."/>
            <person name="Tamaki H."/>
            <person name="Naganuma T."/>
            <person name="Kaneko K."/>
        </authorList>
    </citation>
    <scope>NUCLEOTIDE SEQUENCE [LARGE SCALE GENOMIC DNA]</scope>
    <source>
        <strain evidence="2 3">JS1</strain>
    </source>
</reference>
<dbReference type="AlphaFoldDB" id="A0A7J0BW64"/>